<keyword evidence="2" id="KW-1133">Transmembrane helix</keyword>
<evidence type="ECO:0000313" key="4">
    <source>
        <dbReference type="Proteomes" id="UP001516464"/>
    </source>
</evidence>
<protein>
    <submittedName>
        <fullName evidence="3">Uncharacterized protein</fullName>
    </submittedName>
</protein>
<organism evidence="3 4">
    <name type="scientific">Astathelohania contejeani</name>
    <dbReference type="NCBI Taxonomy" id="164912"/>
    <lineage>
        <taxon>Eukaryota</taxon>
        <taxon>Fungi</taxon>
        <taxon>Fungi incertae sedis</taxon>
        <taxon>Microsporidia</taxon>
        <taxon>Astathelohaniidae</taxon>
        <taxon>Astathelohania</taxon>
    </lineage>
</organism>
<proteinExistence type="predicted"/>
<comment type="caution">
    <text evidence="3">The sequence shown here is derived from an EMBL/GenBank/DDBJ whole genome shotgun (WGS) entry which is preliminary data.</text>
</comment>
<feature type="region of interest" description="Disordered" evidence="1">
    <location>
        <begin position="47"/>
        <end position="80"/>
    </location>
</feature>
<evidence type="ECO:0000256" key="2">
    <source>
        <dbReference type="SAM" id="Phobius"/>
    </source>
</evidence>
<feature type="region of interest" description="Disordered" evidence="1">
    <location>
        <begin position="1"/>
        <end position="23"/>
    </location>
</feature>
<feature type="transmembrane region" description="Helical" evidence="2">
    <location>
        <begin position="100"/>
        <end position="121"/>
    </location>
</feature>
<name>A0ABQ7I134_9MICR</name>
<feature type="compositionally biased region" description="Basic and acidic residues" evidence="1">
    <location>
        <begin position="59"/>
        <end position="78"/>
    </location>
</feature>
<evidence type="ECO:0000256" key="1">
    <source>
        <dbReference type="SAM" id="MobiDB-lite"/>
    </source>
</evidence>
<sequence>MHKRKFYTDSNDDEEPIINKKPRIKYESSTSSTIFDKKRLYKPRVNKKKEFEESTSVNPKEDISIKPKIDIEDTKPNPRTEIQSTENIHKDETPILNKSAITMGLIILGIILLLTIAILIFRLIYSYYRKQNEDEELEAIRRNILRPKIEKITCDTVKSAKFPRHKPR</sequence>
<keyword evidence="2" id="KW-0812">Transmembrane</keyword>
<dbReference type="Proteomes" id="UP001516464">
    <property type="component" value="Unassembled WGS sequence"/>
</dbReference>
<keyword evidence="4" id="KW-1185">Reference proteome</keyword>
<reference evidence="3 4" key="1">
    <citation type="submission" date="2019-01" db="EMBL/GenBank/DDBJ databases">
        <title>Genomes sequencing and comparative genomics of infectious freshwater microsporidia, Cucumispora dikerogammari and Thelohania contejeani.</title>
        <authorList>
            <person name="Cormier A."/>
            <person name="Giraud I."/>
            <person name="Wattier R."/>
            <person name="Teixeira M."/>
            <person name="Grandjean F."/>
            <person name="Rigaud T."/>
            <person name="Cordaux R."/>
        </authorList>
    </citation>
    <scope>NUCLEOTIDE SEQUENCE [LARGE SCALE GENOMIC DNA]</scope>
    <source>
        <strain evidence="3">T1</strain>
        <tissue evidence="3">Spores</tissue>
    </source>
</reference>
<gene>
    <name evidence="3" type="ORF">TCON_0710</name>
</gene>
<evidence type="ECO:0000313" key="3">
    <source>
        <dbReference type="EMBL" id="KAF7684076.1"/>
    </source>
</evidence>
<accession>A0ABQ7I134</accession>
<keyword evidence="2" id="KW-0472">Membrane</keyword>
<dbReference type="EMBL" id="SBIQ01000030">
    <property type="protein sequence ID" value="KAF7684076.1"/>
    <property type="molecule type" value="Genomic_DNA"/>
</dbReference>